<dbReference type="PANTHER" id="PTHR43433">
    <property type="entry name" value="HYDROLASE, ALPHA/BETA FOLD FAMILY PROTEIN"/>
    <property type="match status" value="1"/>
</dbReference>
<feature type="domain" description="AB hydrolase-1" evidence="2">
    <location>
        <begin position="24"/>
        <end position="261"/>
    </location>
</feature>
<evidence type="ECO:0000256" key="1">
    <source>
        <dbReference type="ARBA" id="ARBA00038128"/>
    </source>
</evidence>
<dbReference type="InterPro" id="IPR000639">
    <property type="entry name" value="Epox_hydrolase-like"/>
</dbReference>
<evidence type="ECO:0000313" key="4">
    <source>
        <dbReference type="Proteomes" id="UP000236743"/>
    </source>
</evidence>
<dbReference type="Gene3D" id="3.40.50.1820">
    <property type="entry name" value="alpha/beta hydrolase"/>
    <property type="match status" value="1"/>
</dbReference>
<protein>
    <submittedName>
        <fullName evidence="3">Non-heme chloroperoxidase</fullName>
    </submittedName>
</protein>
<dbReference type="SUPFAM" id="SSF53474">
    <property type="entry name" value="alpha/beta-Hydrolases"/>
    <property type="match status" value="1"/>
</dbReference>
<keyword evidence="3" id="KW-0560">Oxidoreductase</keyword>
<gene>
    <name evidence="3" type="ORF">SAMN04488115_102584</name>
</gene>
<dbReference type="PRINTS" id="PR00111">
    <property type="entry name" value="ABHYDROLASE"/>
</dbReference>
<keyword evidence="4" id="KW-1185">Reference proteome</keyword>
<reference evidence="3 4" key="1">
    <citation type="submission" date="2016-10" db="EMBL/GenBank/DDBJ databases">
        <authorList>
            <person name="de Groot N.N."/>
        </authorList>
    </citation>
    <scope>NUCLEOTIDE SEQUENCE [LARGE SCALE GENOMIC DNA]</scope>
    <source>
        <strain evidence="3 4">DSM 26656</strain>
    </source>
</reference>
<evidence type="ECO:0000259" key="2">
    <source>
        <dbReference type="Pfam" id="PF00561"/>
    </source>
</evidence>
<comment type="similarity">
    <text evidence="1">Belongs to the AB hydrolase superfamily. Bacterial non-heme haloperoxidase / perhydrolase family.</text>
</comment>
<dbReference type="InterPro" id="IPR050471">
    <property type="entry name" value="AB_hydrolase"/>
</dbReference>
<dbReference type="EMBL" id="FNUY01000002">
    <property type="protein sequence ID" value="SEF95394.1"/>
    <property type="molecule type" value="Genomic_DNA"/>
</dbReference>
<dbReference type="InterPro" id="IPR000073">
    <property type="entry name" value="AB_hydrolase_1"/>
</dbReference>
<dbReference type="Pfam" id="PF00561">
    <property type="entry name" value="Abhydrolase_1"/>
    <property type="match status" value="1"/>
</dbReference>
<dbReference type="PRINTS" id="PR00412">
    <property type="entry name" value="EPOXHYDRLASE"/>
</dbReference>
<dbReference type="Proteomes" id="UP000236743">
    <property type="component" value="Unassembled WGS sequence"/>
</dbReference>
<dbReference type="AlphaFoldDB" id="A0A1H5W7D0"/>
<dbReference type="PANTHER" id="PTHR43433:SF3">
    <property type="entry name" value="NON-HEME CHLOROPEROXIDASE"/>
    <property type="match status" value="1"/>
</dbReference>
<dbReference type="GO" id="GO:0004601">
    <property type="term" value="F:peroxidase activity"/>
    <property type="evidence" value="ECO:0007669"/>
    <property type="project" value="UniProtKB-KW"/>
</dbReference>
<sequence length="278" mass="30410">MPTITTKDGVAIFYKDWGPKDAQPIMFHHGWPLSSDDWDAQMLFFLSKGYRVVAHDRRGHGRSAQLSEGHDMDHYAADAAAVVEQLDLRNAVHIGHSTGGGEVARYVARHGELQGRVAKAILVSAVPPLMLKTESNPDGLPIEVFDGLRTALADNRAQFFLDLPSGPFYGFNRLGAKVSQGTVQNWWRQGMSGGSKAHYDGIKAFSETDQTEDLKAITVPTLVLHGEDDQIVPIKASARLSVKLLKNGTLKTYPGYPHGMLTTHADVINPDLLAFIEG</sequence>
<dbReference type="RefSeq" id="WP_103871776.1">
    <property type="nucleotide sequence ID" value="NZ_FNUY01000002.1"/>
</dbReference>
<dbReference type="InterPro" id="IPR029058">
    <property type="entry name" value="AB_hydrolase_fold"/>
</dbReference>
<dbReference type="FunFam" id="3.40.50.1820:FF:000205">
    <property type="entry name" value="Non-haem bromoperoxidase BPO-A2"/>
    <property type="match status" value="1"/>
</dbReference>
<dbReference type="OrthoDB" id="9779853at2"/>
<organism evidence="3 4">
    <name type="scientific">Bosea lathyri</name>
    <dbReference type="NCBI Taxonomy" id="1036778"/>
    <lineage>
        <taxon>Bacteria</taxon>
        <taxon>Pseudomonadati</taxon>
        <taxon>Pseudomonadota</taxon>
        <taxon>Alphaproteobacteria</taxon>
        <taxon>Hyphomicrobiales</taxon>
        <taxon>Boseaceae</taxon>
        <taxon>Bosea</taxon>
    </lineage>
</organism>
<name>A0A1H5W7D0_9HYPH</name>
<accession>A0A1H5W7D0</accession>
<keyword evidence="3" id="KW-0575">Peroxidase</keyword>
<evidence type="ECO:0000313" key="3">
    <source>
        <dbReference type="EMBL" id="SEF95394.1"/>
    </source>
</evidence>
<proteinExistence type="inferred from homology"/>